<proteinExistence type="predicted"/>
<evidence type="ECO:0000313" key="3">
    <source>
        <dbReference type="Proteomes" id="UP001567538"/>
    </source>
</evidence>
<protein>
    <submittedName>
        <fullName evidence="2">Molybdopterin synthase</fullName>
        <ecNumber evidence="2">2.8.1.12</ecNumber>
    </submittedName>
</protein>
<dbReference type="Proteomes" id="UP001567538">
    <property type="component" value="Unassembled WGS sequence"/>
</dbReference>
<keyword evidence="2" id="KW-0808">Transferase</keyword>
<name>A0ABD1FQ53_SALDI</name>
<keyword evidence="3" id="KW-1185">Reference proteome</keyword>
<gene>
    <name evidence="2" type="ORF">AAHA92_33754</name>
</gene>
<evidence type="ECO:0000313" key="2">
    <source>
        <dbReference type="EMBL" id="KAL1533947.1"/>
    </source>
</evidence>
<reference evidence="2 3" key="1">
    <citation type="submission" date="2024-06" db="EMBL/GenBank/DDBJ databases">
        <title>A chromosome level genome sequence of Diviner's sage (Salvia divinorum).</title>
        <authorList>
            <person name="Ford S.A."/>
            <person name="Ro D.-K."/>
            <person name="Ness R.W."/>
            <person name="Phillips M.A."/>
        </authorList>
    </citation>
    <scope>NUCLEOTIDE SEQUENCE [LARGE SCALE GENOMIC DNA]</scope>
    <source>
        <strain evidence="2">SAF-2024a</strain>
        <tissue evidence="2">Leaf</tissue>
    </source>
</reference>
<feature type="compositionally biased region" description="Polar residues" evidence="1">
    <location>
        <begin position="1"/>
        <end position="12"/>
    </location>
</feature>
<sequence>MHKEMSTNSFESLSKKMESGGGKEDASIKVKVLFFARARDLTGIADMSLDVSPAFVFGKEKLADDAQSQRRGTNKHLDF</sequence>
<dbReference type="EC" id="2.8.1.12" evidence="2"/>
<dbReference type="GO" id="GO:0030366">
    <property type="term" value="F:molybdopterin synthase activity"/>
    <property type="evidence" value="ECO:0007669"/>
    <property type="project" value="UniProtKB-EC"/>
</dbReference>
<organism evidence="2 3">
    <name type="scientific">Salvia divinorum</name>
    <name type="common">Maria pastora</name>
    <name type="synonym">Diviner's sage</name>
    <dbReference type="NCBI Taxonomy" id="28513"/>
    <lineage>
        <taxon>Eukaryota</taxon>
        <taxon>Viridiplantae</taxon>
        <taxon>Streptophyta</taxon>
        <taxon>Embryophyta</taxon>
        <taxon>Tracheophyta</taxon>
        <taxon>Spermatophyta</taxon>
        <taxon>Magnoliopsida</taxon>
        <taxon>eudicotyledons</taxon>
        <taxon>Gunneridae</taxon>
        <taxon>Pentapetalae</taxon>
        <taxon>asterids</taxon>
        <taxon>lamiids</taxon>
        <taxon>Lamiales</taxon>
        <taxon>Lamiaceae</taxon>
        <taxon>Nepetoideae</taxon>
        <taxon>Mentheae</taxon>
        <taxon>Salviinae</taxon>
        <taxon>Salvia</taxon>
        <taxon>Salvia subgen. Calosphace</taxon>
    </lineage>
</organism>
<comment type="caution">
    <text evidence="2">The sequence shown here is derived from an EMBL/GenBank/DDBJ whole genome shotgun (WGS) entry which is preliminary data.</text>
</comment>
<accession>A0ABD1FQ53</accession>
<evidence type="ECO:0000256" key="1">
    <source>
        <dbReference type="SAM" id="MobiDB-lite"/>
    </source>
</evidence>
<dbReference type="EMBL" id="JBEAFC010000014">
    <property type="protein sequence ID" value="KAL1533947.1"/>
    <property type="molecule type" value="Genomic_DNA"/>
</dbReference>
<dbReference type="AlphaFoldDB" id="A0ABD1FQ53"/>
<feature type="region of interest" description="Disordered" evidence="1">
    <location>
        <begin position="1"/>
        <end position="25"/>
    </location>
</feature>
<feature type="compositionally biased region" description="Basic and acidic residues" evidence="1">
    <location>
        <begin position="13"/>
        <end position="25"/>
    </location>
</feature>